<evidence type="ECO:0000256" key="4">
    <source>
        <dbReference type="ARBA" id="ARBA00023136"/>
    </source>
</evidence>
<evidence type="ECO:0000256" key="5">
    <source>
        <dbReference type="SAM" id="Phobius"/>
    </source>
</evidence>
<gene>
    <name evidence="7" type="ORF">JTE90_015833</name>
</gene>
<comment type="caution">
    <text evidence="7">The sequence shown here is derived from an EMBL/GenBank/DDBJ whole genome shotgun (WGS) entry which is preliminary data.</text>
</comment>
<dbReference type="EMBL" id="JAFNEN010001712">
    <property type="protein sequence ID" value="KAG8173483.1"/>
    <property type="molecule type" value="Genomic_DNA"/>
</dbReference>
<evidence type="ECO:0000259" key="6">
    <source>
        <dbReference type="PROSITE" id="PS50262"/>
    </source>
</evidence>
<keyword evidence="4 5" id="KW-0472">Membrane</keyword>
<dbReference type="PROSITE" id="PS50262">
    <property type="entry name" value="G_PROTEIN_RECEP_F1_2"/>
    <property type="match status" value="1"/>
</dbReference>
<organism evidence="7 8">
    <name type="scientific">Oedothorax gibbosus</name>
    <dbReference type="NCBI Taxonomy" id="931172"/>
    <lineage>
        <taxon>Eukaryota</taxon>
        <taxon>Metazoa</taxon>
        <taxon>Ecdysozoa</taxon>
        <taxon>Arthropoda</taxon>
        <taxon>Chelicerata</taxon>
        <taxon>Arachnida</taxon>
        <taxon>Araneae</taxon>
        <taxon>Araneomorphae</taxon>
        <taxon>Entelegynae</taxon>
        <taxon>Araneoidea</taxon>
        <taxon>Linyphiidae</taxon>
        <taxon>Erigoninae</taxon>
        <taxon>Oedothorax</taxon>
    </lineage>
</organism>
<feature type="domain" description="G-protein coupled receptors family 1 profile" evidence="6">
    <location>
        <begin position="1"/>
        <end position="65"/>
    </location>
</feature>
<feature type="transmembrane region" description="Helical" evidence="5">
    <location>
        <begin position="21"/>
        <end position="42"/>
    </location>
</feature>
<protein>
    <recommendedName>
        <fullName evidence="6">G-protein coupled receptors family 1 profile domain-containing protein</fullName>
    </recommendedName>
</protein>
<reference evidence="7 8" key="1">
    <citation type="journal article" date="2022" name="Nat. Ecol. Evol.">
        <title>A masculinizing supergene underlies an exaggerated male reproductive morph in a spider.</title>
        <authorList>
            <person name="Hendrickx F."/>
            <person name="De Corte Z."/>
            <person name="Sonet G."/>
            <person name="Van Belleghem S.M."/>
            <person name="Kostlbacher S."/>
            <person name="Vangestel C."/>
        </authorList>
    </citation>
    <scope>NUCLEOTIDE SEQUENCE [LARGE SCALE GENOMIC DNA]</scope>
    <source>
        <strain evidence="7">W744_W776</strain>
    </source>
</reference>
<evidence type="ECO:0000313" key="7">
    <source>
        <dbReference type="EMBL" id="KAG8173483.1"/>
    </source>
</evidence>
<dbReference type="Gene3D" id="1.20.1070.10">
    <property type="entry name" value="Rhodopsin 7-helix transmembrane proteins"/>
    <property type="match status" value="1"/>
</dbReference>
<dbReference type="AlphaFoldDB" id="A0AAV6TNY0"/>
<dbReference type="Proteomes" id="UP000827092">
    <property type="component" value="Unassembled WGS sequence"/>
</dbReference>
<name>A0AAV6TNY0_9ARAC</name>
<dbReference type="SUPFAM" id="SSF81321">
    <property type="entry name" value="Family A G protein-coupled receptor-like"/>
    <property type="match status" value="1"/>
</dbReference>
<keyword evidence="2 5" id="KW-0812">Transmembrane</keyword>
<sequence length="65" mass="7647">YYAIMHPVKSRYQCTMSQARRVIIIIWIASFITAIPIIFAQLTPTFLDDENNALMRQVYHIRVGF</sequence>
<evidence type="ECO:0000256" key="2">
    <source>
        <dbReference type="ARBA" id="ARBA00022692"/>
    </source>
</evidence>
<proteinExistence type="predicted"/>
<evidence type="ECO:0000313" key="8">
    <source>
        <dbReference type="Proteomes" id="UP000827092"/>
    </source>
</evidence>
<dbReference type="InterPro" id="IPR017452">
    <property type="entry name" value="GPCR_Rhodpsn_7TM"/>
</dbReference>
<keyword evidence="8" id="KW-1185">Reference proteome</keyword>
<evidence type="ECO:0000256" key="3">
    <source>
        <dbReference type="ARBA" id="ARBA00022989"/>
    </source>
</evidence>
<comment type="subcellular location">
    <subcellularLocation>
        <location evidence="1">Membrane</location>
    </subcellularLocation>
</comment>
<feature type="non-terminal residue" evidence="7">
    <location>
        <position position="1"/>
    </location>
</feature>
<accession>A0AAV6TNY0</accession>
<evidence type="ECO:0000256" key="1">
    <source>
        <dbReference type="ARBA" id="ARBA00004370"/>
    </source>
</evidence>
<dbReference type="GO" id="GO:0016020">
    <property type="term" value="C:membrane"/>
    <property type="evidence" value="ECO:0007669"/>
    <property type="project" value="UniProtKB-SubCell"/>
</dbReference>
<keyword evidence="3 5" id="KW-1133">Transmembrane helix</keyword>